<keyword evidence="4" id="KW-0808">Transferase</keyword>
<protein>
    <submittedName>
        <fullName evidence="4">Glycosyltransferase involved in cell wall bisynthesis</fullName>
    </submittedName>
</protein>
<feature type="coiled-coil region" evidence="1">
    <location>
        <begin position="726"/>
        <end position="816"/>
    </location>
</feature>
<accession>A0A1G6CCV4</accession>
<dbReference type="InterPro" id="IPR029044">
    <property type="entry name" value="Nucleotide-diphossugar_trans"/>
</dbReference>
<organism evidence="4 5">
    <name type="scientific">Eubacterium oxidoreducens</name>
    <dbReference type="NCBI Taxonomy" id="1732"/>
    <lineage>
        <taxon>Bacteria</taxon>
        <taxon>Bacillati</taxon>
        <taxon>Bacillota</taxon>
        <taxon>Clostridia</taxon>
        <taxon>Eubacteriales</taxon>
        <taxon>Eubacteriaceae</taxon>
        <taxon>Eubacterium</taxon>
    </lineage>
</organism>
<evidence type="ECO:0000256" key="1">
    <source>
        <dbReference type="SAM" id="Coils"/>
    </source>
</evidence>
<proteinExistence type="predicted"/>
<dbReference type="GO" id="GO:0016758">
    <property type="term" value="F:hexosyltransferase activity"/>
    <property type="evidence" value="ECO:0007669"/>
    <property type="project" value="UniProtKB-ARBA"/>
</dbReference>
<name>A0A1G6CCV4_EUBOX</name>
<dbReference type="SUPFAM" id="SSF53756">
    <property type="entry name" value="UDP-Glycosyltransferase/glycogen phosphorylase"/>
    <property type="match status" value="1"/>
</dbReference>
<dbReference type="InterPro" id="IPR001296">
    <property type="entry name" value="Glyco_trans_1"/>
</dbReference>
<dbReference type="EMBL" id="FMXR01000018">
    <property type="protein sequence ID" value="SDB30699.1"/>
    <property type="molecule type" value="Genomic_DNA"/>
</dbReference>
<evidence type="ECO:0000259" key="3">
    <source>
        <dbReference type="Pfam" id="PF00535"/>
    </source>
</evidence>
<dbReference type="Gene3D" id="3.90.550.10">
    <property type="entry name" value="Spore Coat Polysaccharide Biosynthesis Protein SpsA, Chain A"/>
    <property type="match status" value="1"/>
</dbReference>
<dbReference type="PANTHER" id="PTHR22916:SF3">
    <property type="entry name" value="UDP-GLCNAC:BETAGAL BETA-1,3-N-ACETYLGLUCOSAMINYLTRANSFERASE-LIKE PROTEIN 1"/>
    <property type="match status" value="1"/>
</dbReference>
<dbReference type="AlphaFoldDB" id="A0A1G6CCV4"/>
<gene>
    <name evidence="4" type="ORF">SAMN02910417_02271</name>
</gene>
<reference evidence="4 5" key="1">
    <citation type="submission" date="2016-10" db="EMBL/GenBank/DDBJ databases">
        <authorList>
            <person name="de Groot N.N."/>
        </authorList>
    </citation>
    <scope>NUCLEOTIDE SEQUENCE [LARGE SCALE GENOMIC DNA]</scope>
    <source>
        <strain evidence="4 5">DSM 3217</strain>
    </source>
</reference>
<keyword evidence="5" id="KW-1185">Reference proteome</keyword>
<dbReference type="Pfam" id="PF00535">
    <property type="entry name" value="Glycos_transf_2"/>
    <property type="match status" value="1"/>
</dbReference>
<evidence type="ECO:0000259" key="2">
    <source>
        <dbReference type="Pfam" id="PF00534"/>
    </source>
</evidence>
<dbReference type="RefSeq" id="WP_176762394.1">
    <property type="nucleotide sequence ID" value="NZ_FMXR01000018.1"/>
</dbReference>
<dbReference type="STRING" id="1732.SAMN02910417_02271"/>
<evidence type="ECO:0000313" key="4">
    <source>
        <dbReference type="EMBL" id="SDB30699.1"/>
    </source>
</evidence>
<dbReference type="Gene3D" id="3.40.50.2000">
    <property type="entry name" value="Glycogen Phosphorylase B"/>
    <property type="match status" value="2"/>
</dbReference>
<feature type="domain" description="Glycosyltransferase 2-like" evidence="3">
    <location>
        <begin position="8"/>
        <end position="138"/>
    </location>
</feature>
<dbReference type="CDD" id="cd00761">
    <property type="entry name" value="Glyco_tranf_GTA_type"/>
    <property type="match status" value="1"/>
</dbReference>
<keyword evidence="1" id="KW-0175">Coiled coil</keyword>
<dbReference type="SUPFAM" id="SSF53448">
    <property type="entry name" value="Nucleotide-diphospho-sugar transferases"/>
    <property type="match status" value="1"/>
</dbReference>
<dbReference type="Pfam" id="PF00534">
    <property type="entry name" value="Glycos_transf_1"/>
    <property type="match status" value="1"/>
</dbReference>
<dbReference type="InterPro" id="IPR001173">
    <property type="entry name" value="Glyco_trans_2-like"/>
</dbReference>
<dbReference type="Proteomes" id="UP000199228">
    <property type="component" value="Unassembled WGS sequence"/>
</dbReference>
<evidence type="ECO:0000313" key="5">
    <source>
        <dbReference type="Proteomes" id="UP000199228"/>
    </source>
</evidence>
<feature type="domain" description="Glycosyl transferase family 1" evidence="2">
    <location>
        <begin position="520"/>
        <end position="674"/>
    </location>
</feature>
<dbReference type="PANTHER" id="PTHR22916">
    <property type="entry name" value="GLYCOSYLTRANSFERASE"/>
    <property type="match status" value="1"/>
</dbReference>
<sequence length="823" mass="95568">MGNEKKISIIIPTYNVGKYVNQCIESLINQTEKNIELILVDDNSTDNTVDVINKWKETNENIVLIQQTVNKKAAQCRKDGVLRSTGEYIMFVDADDYLEANACEIALQTIETEAVDIVQFGTKVENFGGVPDSRIKSNENALMPTVERIEGDLLEQCFLERKFSFTIWNKIYNGDLCRKAMLEVEDGEFPKANDLYAAFFILYYAKSYCGIEDKLYHYCFGRGMTGRNRMSLNDYTKCCQSWLVYKNISKFGNPNNKSSFHEVLDNIHERLLNEQLGKLRNNVVSEDREKAIRILMENMEANMFEMIREIAKMGWEFRPEFAKIFRGLPELRYKPKRITNIAFYYRNIKNGGAQRVVANLASEFARLGNGQKYNIILITDEQPQDGEYKIDENVTRVTIPNYLEYSKKKYGERADALYRVIDTYHIDAFIDSMWNIQPFFWDISVVKSHPSHPAVIAHSHSAAGTMWEFKGNAVEETMSSYAMVDAIVVLSEVDKMYWKTINPNVYYIPNKLEKTYNKLPRKKEGQNTVLWVGRLSKEKQPLDIVEVIERVAVFVPDVKCVVVGDGEKEIVDNLRGEIVRRGLEKNIYLAGFQKDVDKYYSEADVLLFTSRYEGFSLTLFEAAAHGLPIVKYEIPWLTFNQCMEGYTTVPQGHVREAAEKIVELLTNSDLWRQQSRLAQDSYNKYDEIDIIELWRKLIDDLQAINDGECEELILLEELKYFHSSLVNQYKLDRKELNDKLQRTYKEKSQINAKLQSTYREKTERGNKIKELKAKLAKKNERIEKMKKKIANREARIAELESEVESMKKKKGVLKKIKDTIKKK</sequence>